<proteinExistence type="predicted"/>
<protein>
    <recommendedName>
        <fullName evidence="2">NAD(P)-binding domain-containing protein</fullName>
    </recommendedName>
</protein>
<dbReference type="Gene3D" id="3.90.25.10">
    <property type="entry name" value="UDP-galactose 4-epimerase, domain 1"/>
    <property type="match status" value="1"/>
</dbReference>
<dbReference type="AlphaFoldDB" id="X1KLA1"/>
<evidence type="ECO:0000313" key="1">
    <source>
        <dbReference type="EMBL" id="GAH82853.1"/>
    </source>
</evidence>
<gene>
    <name evidence="1" type="ORF">S03H2_63194</name>
</gene>
<reference evidence="1" key="1">
    <citation type="journal article" date="2014" name="Front. Microbiol.">
        <title>High frequency of phylogenetically diverse reductive dehalogenase-homologous genes in deep subseafloor sedimentary metagenomes.</title>
        <authorList>
            <person name="Kawai M."/>
            <person name="Futagami T."/>
            <person name="Toyoda A."/>
            <person name="Takaki Y."/>
            <person name="Nishi S."/>
            <person name="Hori S."/>
            <person name="Arai W."/>
            <person name="Tsubouchi T."/>
            <person name="Morono Y."/>
            <person name="Uchiyama I."/>
            <person name="Ito T."/>
            <person name="Fujiyama A."/>
            <person name="Inagaki F."/>
            <person name="Takami H."/>
        </authorList>
    </citation>
    <scope>NUCLEOTIDE SEQUENCE</scope>
    <source>
        <strain evidence="1">Expedition CK06-06</strain>
    </source>
</reference>
<organism evidence="1">
    <name type="scientific">marine sediment metagenome</name>
    <dbReference type="NCBI Taxonomy" id="412755"/>
    <lineage>
        <taxon>unclassified sequences</taxon>
        <taxon>metagenomes</taxon>
        <taxon>ecological metagenomes</taxon>
    </lineage>
</organism>
<name>X1KLA1_9ZZZZ</name>
<accession>X1KLA1</accession>
<sequence>FPKTDLRDGVKKTIEWYSSRIKEYEEELSKADIINPQ</sequence>
<comment type="caution">
    <text evidence="1">The sequence shown here is derived from an EMBL/GenBank/DDBJ whole genome shotgun (WGS) entry which is preliminary data.</text>
</comment>
<evidence type="ECO:0008006" key="2">
    <source>
        <dbReference type="Google" id="ProtNLM"/>
    </source>
</evidence>
<feature type="non-terminal residue" evidence="1">
    <location>
        <position position="1"/>
    </location>
</feature>
<dbReference type="EMBL" id="BARU01040916">
    <property type="protein sequence ID" value="GAH82853.1"/>
    <property type="molecule type" value="Genomic_DNA"/>
</dbReference>